<feature type="region of interest" description="Disordered" evidence="1">
    <location>
        <begin position="128"/>
        <end position="160"/>
    </location>
</feature>
<dbReference type="Proteomes" id="UP000187406">
    <property type="component" value="Unassembled WGS sequence"/>
</dbReference>
<dbReference type="EMBL" id="BDDD01000126">
    <property type="protein sequence ID" value="GAV59859.1"/>
    <property type="molecule type" value="Genomic_DNA"/>
</dbReference>
<reference evidence="4" key="1">
    <citation type="submission" date="2016-04" db="EMBL/GenBank/DDBJ databases">
        <title>Cephalotus genome sequencing.</title>
        <authorList>
            <person name="Fukushima K."/>
            <person name="Hasebe M."/>
            <person name="Fang X."/>
        </authorList>
    </citation>
    <scope>NUCLEOTIDE SEQUENCE [LARGE SCALE GENOMIC DNA]</scope>
    <source>
        <strain evidence="4">cv. St1</strain>
    </source>
</reference>
<dbReference type="OrthoDB" id="1303733at2759"/>
<proteinExistence type="predicted"/>
<accession>A0A1Q3AVV7</accession>
<keyword evidence="2" id="KW-0812">Transmembrane</keyword>
<keyword evidence="2" id="KW-0472">Membrane</keyword>
<organism evidence="3 4">
    <name type="scientific">Cephalotus follicularis</name>
    <name type="common">Albany pitcher plant</name>
    <dbReference type="NCBI Taxonomy" id="3775"/>
    <lineage>
        <taxon>Eukaryota</taxon>
        <taxon>Viridiplantae</taxon>
        <taxon>Streptophyta</taxon>
        <taxon>Embryophyta</taxon>
        <taxon>Tracheophyta</taxon>
        <taxon>Spermatophyta</taxon>
        <taxon>Magnoliopsida</taxon>
        <taxon>eudicotyledons</taxon>
        <taxon>Gunneridae</taxon>
        <taxon>Pentapetalae</taxon>
        <taxon>rosids</taxon>
        <taxon>fabids</taxon>
        <taxon>Oxalidales</taxon>
        <taxon>Cephalotaceae</taxon>
        <taxon>Cephalotus</taxon>
    </lineage>
</organism>
<feature type="compositionally biased region" description="Acidic residues" evidence="1">
    <location>
        <begin position="150"/>
        <end position="160"/>
    </location>
</feature>
<evidence type="ECO:0000256" key="2">
    <source>
        <dbReference type="SAM" id="Phobius"/>
    </source>
</evidence>
<name>A0A1Q3AVV7_CEPFO</name>
<keyword evidence="2" id="KW-1133">Transmembrane helix</keyword>
<evidence type="ECO:0000313" key="4">
    <source>
        <dbReference type="Proteomes" id="UP000187406"/>
    </source>
</evidence>
<comment type="caution">
    <text evidence="3">The sequence shown here is derived from an EMBL/GenBank/DDBJ whole genome shotgun (WGS) entry which is preliminary data.</text>
</comment>
<protein>
    <submittedName>
        <fullName evidence="3">Uncharacterized protein</fullName>
    </submittedName>
</protein>
<dbReference type="PANTHER" id="PTHR34947">
    <property type="entry name" value="TRANSMEMBRANE PROTEIN"/>
    <property type="match status" value="1"/>
</dbReference>
<dbReference type="AlphaFoldDB" id="A0A1Q3AVV7"/>
<feature type="transmembrane region" description="Helical" evidence="2">
    <location>
        <begin position="47"/>
        <end position="66"/>
    </location>
</feature>
<keyword evidence="4" id="KW-1185">Reference proteome</keyword>
<evidence type="ECO:0000313" key="3">
    <source>
        <dbReference type="EMBL" id="GAV59859.1"/>
    </source>
</evidence>
<dbReference type="InParanoid" id="A0A1Q3AVV7"/>
<evidence type="ECO:0000256" key="1">
    <source>
        <dbReference type="SAM" id="MobiDB-lite"/>
    </source>
</evidence>
<dbReference type="PANTHER" id="PTHR34947:SF4">
    <property type="entry name" value="TRANSMEMBRANE PROTEIN"/>
    <property type="match status" value="1"/>
</dbReference>
<gene>
    <name evidence="3" type="ORF">CFOL_v3_03390</name>
</gene>
<sequence length="197" mass="23148">MDQNEDQKLQNIEKYSKSHFFRWTWQLIVSLSLFSLLLCYYSFGFSLFPYSINVYLSTFLLSFFSYTPERKYMFLICNGILAFLAKTSVSCSSSTDMRPVSVQNAAPVEEEEEEEEEEDIWSLYGEENERGCDNEGREEEESVPLTKQEEELEEVEPEVANEELAISTDELNKKFEDFIRKMKEEIRIEAQRPLISV</sequence>
<feature type="transmembrane region" description="Helical" evidence="2">
    <location>
        <begin position="20"/>
        <end position="40"/>
    </location>
</feature>